<dbReference type="Pfam" id="PF00172">
    <property type="entry name" value="Zn_clus"/>
    <property type="match status" value="1"/>
</dbReference>
<dbReference type="EMBL" id="WOWK01000080">
    <property type="protein sequence ID" value="KAF0320678.1"/>
    <property type="molecule type" value="Genomic_DNA"/>
</dbReference>
<dbReference type="PANTHER" id="PTHR47660:SF2">
    <property type="entry name" value="TRANSCRIPTION FACTOR WITH C2H2 AND ZN(2)-CYS(6) DNA BINDING DOMAIN (EUROFUNG)"/>
    <property type="match status" value="1"/>
</dbReference>
<dbReference type="GO" id="GO:0003677">
    <property type="term" value="F:DNA binding"/>
    <property type="evidence" value="ECO:0007669"/>
    <property type="project" value="InterPro"/>
</dbReference>
<dbReference type="GO" id="GO:0008270">
    <property type="term" value="F:zinc ion binding"/>
    <property type="evidence" value="ECO:0007669"/>
    <property type="project" value="UniProtKB-KW"/>
</dbReference>
<dbReference type="SMART" id="SM00066">
    <property type="entry name" value="GAL4"/>
    <property type="match status" value="1"/>
</dbReference>
<evidence type="ECO:0000256" key="7">
    <source>
        <dbReference type="PROSITE-ProRule" id="PRU00042"/>
    </source>
</evidence>
<evidence type="ECO:0000313" key="10">
    <source>
        <dbReference type="EMBL" id="KAF0320678.1"/>
    </source>
</evidence>
<sequence length="638" mass="71434">MPEFVVGVGGRGYTCATCGKQYQRSAHLRRHESTHIEGASYKCPYCEKSFARRDVCRKHTIHCPNKKDHEAIPILKRGQKPRACDACFHSKQSCDTSDPCERCVSRKLACTYHRLEDAPSVATDSSASSTAVGTPTTNNDKDRTKITVAFLLGLTNPNSENILEFLASEAAARTEGDGLDSSMRPVVPAPFPPSLSIDQDFAAFLPYPFATGFVPESIDYLYAMSGLAETSGLTASLIHTPTSSYDPAIFESRAAMIVYELEELHHALKICDPWYDGAFDRVAATSVFSAENLCMFAATYFRVSHIDFPILHRPDFGTDRTTKELLIAVAVSGALRSPPSDDALAARGYLSLIEEYIFRRLHRMIPNGVTPEWTPELEASLQAAVMIHSVQFFRNDMATRRKNRTQRLPVLVQAVRCLGLAQTRHAPLFQYDEFVRNESRIRLATWMALADWQQTGMFNVPSMISTSEMTCDLPCPLELWDANNAEEYYEIANNKGFNPARRIVSLKHCMDALMSDTWNGMGSFPFQDINATDLQILIFGINGMVLTANLMGVLGPSTRNLSRAISRWEAMWETIQGRMDPTVFEKSGMVRYNTELCWAAKQIIKVAISGDRSSAYMQKVGHESLVELHEFVRQYRDI</sequence>
<evidence type="ECO:0000256" key="2">
    <source>
        <dbReference type="ARBA" id="ARBA00022771"/>
    </source>
</evidence>
<keyword evidence="4" id="KW-0805">Transcription regulation</keyword>
<evidence type="ECO:0000259" key="9">
    <source>
        <dbReference type="PROSITE" id="PS50157"/>
    </source>
</evidence>
<feature type="domain" description="C2H2-type" evidence="9">
    <location>
        <begin position="13"/>
        <end position="35"/>
    </location>
</feature>
<name>A0A8H3ZIP5_9PEZI</name>
<dbReference type="Gene3D" id="3.30.160.60">
    <property type="entry name" value="Classic Zinc Finger"/>
    <property type="match status" value="1"/>
</dbReference>
<dbReference type="FunFam" id="3.30.160.60:FF:000446">
    <property type="entry name" value="Zinc finger protein"/>
    <property type="match status" value="1"/>
</dbReference>
<organism evidence="10 11">
    <name type="scientific">Colletotrichum asianum</name>
    <dbReference type="NCBI Taxonomy" id="702518"/>
    <lineage>
        <taxon>Eukaryota</taxon>
        <taxon>Fungi</taxon>
        <taxon>Dikarya</taxon>
        <taxon>Ascomycota</taxon>
        <taxon>Pezizomycotina</taxon>
        <taxon>Sordariomycetes</taxon>
        <taxon>Hypocreomycetidae</taxon>
        <taxon>Glomerellales</taxon>
        <taxon>Glomerellaceae</taxon>
        <taxon>Colletotrichum</taxon>
        <taxon>Colletotrichum gloeosporioides species complex</taxon>
    </lineage>
</organism>
<dbReference type="SUPFAM" id="SSF57701">
    <property type="entry name" value="Zn2/Cys6 DNA-binding domain"/>
    <property type="match status" value="1"/>
</dbReference>
<evidence type="ECO:0000256" key="6">
    <source>
        <dbReference type="ARBA" id="ARBA00023242"/>
    </source>
</evidence>
<evidence type="ECO:0000256" key="1">
    <source>
        <dbReference type="ARBA" id="ARBA00022723"/>
    </source>
</evidence>
<dbReference type="PROSITE" id="PS50157">
    <property type="entry name" value="ZINC_FINGER_C2H2_2"/>
    <property type="match status" value="1"/>
</dbReference>
<keyword evidence="3" id="KW-0862">Zinc</keyword>
<evidence type="ECO:0000259" key="8">
    <source>
        <dbReference type="PROSITE" id="PS50048"/>
    </source>
</evidence>
<accession>A0A8H3ZIP5</accession>
<dbReference type="PROSITE" id="PS50048">
    <property type="entry name" value="ZN2_CY6_FUNGAL_2"/>
    <property type="match status" value="1"/>
</dbReference>
<feature type="domain" description="Zn(2)-C6 fungal-type" evidence="8">
    <location>
        <begin position="83"/>
        <end position="112"/>
    </location>
</feature>
<reference evidence="10 11" key="1">
    <citation type="submission" date="2019-12" db="EMBL/GenBank/DDBJ databases">
        <title>A genome sequence resource for the geographically widespread anthracnose pathogen Colletotrichum asianum.</title>
        <authorList>
            <person name="Meng Y."/>
        </authorList>
    </citation>
    <scope>NUCLEOTIDE SEQUENCE [LARGE SCALE GENOMIC DNA]</scope>
    <source>
        <strain evidence="10 11">ICMP 18580</strain>
    </source>
</reference>
<evidence type="ECO:0000256" key="3">
    <source>
        <dbReference type="ARBA" id="ARBA00022833"/>
    </source>
</evidence>
<evidence type="ECO:0000256" key="5">
    <source>
        <dbReference type="ARBA" id="ARBA00023163"/>
    </source>
</evidence>
<dbReference type="Pfam" id="PF00096">
    <property type="entry name" value="zf-C2H2"/>
    <property type="match status" value="1"/>
</dbReference>
<dbReference type="InterPro" id="IPR013087">
    <property type="entry name" value="Znf_C2H2_type"/>
</dbReference>
<dbReference type="Gene3D" id="4.10.240.10">
    <property type="entry name" value="Zn(2)-C6 fungal-type DNA-binding domain"/>
    <property type="match status" value="1"/>
</dbReference>
<proteinExistence type="predicted"/>
<keyword evidence="11" id="KW-1185">Reference proteome</keyword>
<dbReference type="SMART" id="SM00355">
    <property type="entry name" value="ZnF_C2H2"/>
    <property type="match status" value="2"/>
</dbReference>
<dbReference type="SUPFAM" id="SSF57667">
    <property type="entry name" value="beta-beta-alpha zinc fingers"/>
    <property type="match status" value="1"/>
</dbReference>
<dbReference type="PANTHER" id="PTHR47660">
    <property type="entry name" value="TRANSCRIPTION FACTOR WITH C2H2 AND ZN(2)-CYS(6) DNA BINDING DOMAIN (EUROFUNG)-RELATED-RELATED"/>
    <property type="match status" value="1"/>
</dbReference>
<dbReference type="PROSITE" id="PS00028">
    <property type="entry name" value="ZINC_FINGER_C2H2_1"/>
    <property type="match status" value="1"/>
</dbReference>
<dbReference type="Proteomes" id="UP000434172">
    <property type="component" value="Unassembled WGS sequence"/>
</dbReference>
<dbReference type="GO" id="GO:0006351">
    <property type="term" value="P:DNA-templated transcription"/>
    <property type="evidence" value="ECO:0007669"/>
    <property type="project" value="InterPro"/>
</dbReference>
<evidence type="ECO:0000256" key="4">
    <source>
        <dbReference type="ARBA" id="ARBA00023015"/>
    </source>
</evidence>
<dbReference type="InterPro" id="IPR001138">
    <property type="entry name" value="Zn2Cys6_DnaBD"/>
</dbReference>
<dbReference type="CDD" id="cd12148">
    <property type="entry name" value="fungal_TF_MHR"/>
    <property type="match status" value="1"/>
</dbReference>
<dbReference type="CDD" id="cd00067">
    <property type="entry name" value="GAL4"/>
    <property type="match status" value="1"/>
</dbReference>
<dbReference type="InterPro" id="IPR036236">
    <property type="entry name" value="Znf_C2H2_sf"/>
</dbReference>
<dbReference type="GO" id="GO:0000981">
    <property type="term" value="F:DNA-binding transcription factor activity, RNA polymerase II-specific"/>
    <property type="evidence" value="ECO:0007669"/>
    <property type="project" value="InterPro"/>
</dbReference>
<dbReference type="InterPro" id="IPR007219">
    <property type="entry name" value="XnlR_reg_dom"/>
</dbReference>
<comment type="caution">
    <text evidence="10">The sequence shown here is derived from an EMBL/GenBank/DDBJ whole genome shotgun (WGS) entry which is preliminary data.</text>
</comment>
<keyword evidence="5" id="KW-0804">Transcription</keyword>
<dbReference type="InterPro" id="IPR036864">
    <property type="entry name" value="Zn2-C6_fun-type_DNA-bd_sf"/>
</dbReference>
<gene>
    <name evidence="10" type="ORF">GQ607_012075</name>
</gene>
<protein>
    <submittedName>
        <fullName evidence="10">Transcription factor</fullName>
    </submittedName>
</protein>
<keyword evidence="1" id="KW-0479">Metal-binding</keyword>
<dbReference type="OrthoDB" id="3945418at2759"/>
<dbReference type="Pfam" id="PF04082">
    <property type="entry name" value="Fungal_trans"/>
    <property type="match status" value="1"/>
</dbReference>
<keyword evidence="6" id="KW-0539">Nucleus</keyword>
<dbReference type="AlphaFoldDB" id="A0A8H3ZIP5"/>
<keyword evidence="2 7" id="KW-0863">Zinc-finger</keyword>
<evidence type="ECO:0000313" key="11">
    <source>
        <dbReference type="Proteomes" id="UP000434172"/>
    </source>
</evidence>